<feature type="compositionally biased region" description="Polar residues" evidence="6">
    <location>
        <begin position="49"/>
        <end position="65"/>
    </location>
</feature>
<dbReference type="Proteomes" id="UP000177010">
    <property type="component" value="Unassembled WGS sequence"/>
</dbReference>
<feature type="domain" description="NlpC/P60" evidence="7">
    <location>
        <begin position="1203"/>
        <end position="1334"/>
    </location>
</feature>
<dbReference type="GO" id="GO:0006508">
    <property type="term" value="P:proteolysis"/>
    <property type="evidence" value="ECO:0007669"/>
    <property type="project" value="UniProtKB-KW"/>
</dbReference>
<keyword evidence="2" id="KW-1188">Viral release from host cell</keyword>
<evidence type="ECO:0000313" key="9">
    <source>
        <dbReference type="Proteomes" id="UP000177010"/>
    </source>
</evidence>
<evidence type="ECO:0000256" key="2">
    <source>
        <dbReference type="ARBA" id="ARBA00022612"/>
    </source>
</evidence>
<feature type="region of interest" description="Disordered" evidence="6">
    <location>
        <begin position="624"/>
        <end position="648"/>
    </location>
</feature>
<evidence type="ECO:0000313" key="8">
    <source>
        <dbReference type="EMBL" id="OFA10747.1"/>
    </source>
</evidence>
<evidence type="ECO:0000256" key="6">
    <source>
        <dbReference type="SAM" id="MobiDB-lite"/>
    </source>
</evidence>
<evidence type="ECO:0000256" key="5">
    <source>
        <dbReference type="ARBA" id="ARBA00022807"/>
    </source>
</evidence>
<dbReference type="SUPFAM" id="SSF54001">
    <property type="entry name" value="Cysteine proteinases"/>
    <property type="match status" value="1"/>
</dbReference>
<dbReference type="NCBIfam" id="TIGR01760">
    <property type="entry name" value="tape_meas_TP901"/>
    <property type="match status" value="1"/>
</dbReference>
<accession>A0A1E7XCA7</accession>
<dbReference type="PANTHER" id="PTHR37813:SF1">
    <property type="entry name" value="FELS-2 PROPHAGE PROTEIN"/>
    <property type="match status" value="1"/>
</dbReference>
<dbReference type="InterPro" id="IPR000064">
    <property type="entry name" value="NLP_P60_dom"/>
</dbReference>
<sequence>MADSPYRVGYDLTAKVNYQDIKEATKAAGEFVNQLQRIDKLQGGGHAGSATNSMQRNMKSASQEAQNLTAKTKTAATAQAQLSDAVKKTSDSGKSLKLTSQNVRAVGDYSKTAAGQTSILQRSIAKIKDVGTQSFKAVSEHVRRFGETSEATRKRLDRLNETGKKFRDVGYNMLPVSVAVGAAFLKGAKDATVLQHKYTIIKNLLETSGEGVQHSVKATGEMQERGAKLSMHYGVAQQQVAAGYEELVRRGYTANQALAAQKTMVQGSIASGDDYTDVVHNATAAIESFGMRSKNTTTMTANTKKAVNQMAYAADLTATDFKGMGNALQYVGAISHGANQSLSETASAIGILSNNGQEASVAGTGLRQVLSRLTNPPAKGKYVGAMKQLGLSPKDFKDSKGNLLSLQDIFAKINKTMSAKNLTGTEKTSIYGALFGQTGMTTAKILGANVKQMKALNEQVEKAGKYGGSGYVAQLAEKNRGSWQNQINIAQMGLKQIGMTFAKDVLPTLTPALMKVTRLMEKFADLPKPMRKFITYTGLAVAAIGPLAITLGSVVSGVAALGGGLAKIKPLLTAGGVIGGTKAGKTKVTGKSSPLSVLGQFGGGSSESQAKKSGATFAKSASKGISKGATTGGKKFSTKVSKGTTAAGNAGGKKFSYHVKEGAVTGGNSGGKKFGKYVRDAGNSAGTTGGSRFSSKIRGLGWASLGLAVGVAALKRGKIGEAAGEGLGAGIGGYLGGPAGAMIGSYIGGKIGAALDPYIKAAYKAVDKNIKSYDKKNGKGSYKKLASNPYDGLTGGKQQTKSEAALRARLRKANPTAGYASGGLIAKKQTALVGEGGPELAYTVNGRKARLLGAAGPQFAKVKPGERILKARDTQKVLSGGLGHVLPGYATGNTSLGTTKADKSVNKFGSQSKSTWNKTEKETAKSTKKISKNTVADYDTLQKGSVKQLNQLENGNNSRWKNIVSTSGKRTDSMRKSTVHDYNVMQQDSQKQMNQLHDGVISAANATAVGFGKAMYRMKGFAHTAMGGAIGQLNQGISGIDSVLGQFGGNHSVIKPIKYAHGSNGELTENQLAMVNDATAGPRQEIIVRKNEMYLPQGKNRVLPLQKGDKVLNGRQAQQFIPRYAKGSGVSDSALRKIASAGEKDPGKSFKNNFSVHVNVGGSKLQQGSTQLAKNAAESYGKPWMKAIWQVINASIGSADGRGGTREAFLKYAEKHFTGHPYQMGAMGPTYYDCSGMVAQALKHFGVNIGRTTVAMQNSSGVQPLGKSLKNTVPGDIVVFGHGTGAAGHVGIIKNPKTGSMFNETPPRAHVSSIASDKSMGYGYYRVKGLHDAAKSKKSGSASGRLQKLAKQELGKSALSWVSKHLSTDTIGNIGNMNLVGDLGTRVRTLAAAFKKLYPAATTQGIAAVLGNWKFESGGLNPGAINGAGGASGLGQWFKGRATGLRNYARRHGTSWKNPATQLKFALSGDGSNSAILKRVLRSHGSVSSLAAEFSTDWERGGYTAQHVAGARDVAAALAKHANGGWAKKGKVNVFGEAGNSEVAINPKRNSADSLINQTIEARADADKSSPSADYLKSVKAMKVSHRRPKIEPKIEININGDISDERMLKKVTDIFERKLGSAFSKINDEFGLDDSVW</sequence>
<dbReference type="Pfam" id="PF10145">
    <property type="entry name" value="PhageMin_Tail"/>
    <property type="match status" value="1"/>
</dbReference>
<dbReference type="RefSeq" id="WP_070367824.1">
    <property type="nucleotide sequence ID" value="NZ_JAZHVW010000002.1"/>
</dbReference>
<dbReference type="Gene3D" id="1.10.530.10">
    <property type="match status" value="1"/>
</dbReference>
<protein>
    <submittedName>
        <fullName evidence="8">Phage-related minor tail protein</fullName>
    </submittedName>
</protein>
<dbReference type="InterPro" id="IPR041219">
    <property type="entry name" value="Phage_lysozyme2"/>
</dbReference>
<reference evidence="8 9" key="1">
    <citation type="submission" date="2016-09" db="EMBL/GenBank/DDBJ databases">
        <title>Genome Sequence of Lactobacillus sunkii Strain CG01.</title>
        <authorList>
            <person name="Poehlein A."/>
            <person name="Gabris C."/>
            <person name="Bengelsdorf F.R."/>
            <person name="Duerre P."/>
            <person name="Daniel R."/>
        </authorList>
    </citation>
    <scope>NUCLEOTIDE SEQUENCE [LARGE SCALE GENOMIC DNA]</scope>
    <source>
        <strain evidence="8 9">CG_D</strain>
    </source>
</reference>
<proteinExistence type="inferred from homology"/>
<dbReference type="Pfam" id="PF18013">
    <property type="entry name" value="Phage_lysozyme2"/>
    <property type="match status" value="1"/>
</dbReference>
<evidence type="ECO:0000256" key="3">
    <source>
        <dbReference type="ARBA" id="ARBA00022670"/>
    </source>
</evidence>
<dbReference type="InterPro" id="IPR010090">
    <property type="entry name" value="Phage_tape_meas"/>
</dbReference>
<organism evidence="8 9">
    <name type="scientific">Lentilactobacillus sunkii</name>
    <dbReference type="NCBI Taxonomy" id="481719"/>
    <lineage>
        <taxon>Bacteria</taxon>
        <taxon>Bacillati</taxon>
        <taxon>Bacillota</taxon>
        <taxon>Bacilli</taxon>
        <taxon>Lactobacillales</taxon>
        <taxon>Lactobacillaceae</taxon>
        <taxon>Lentilactobacillus</taxon>
    </lineage>
</organism>
<evidence type="ECO:0000259" key="7">
    <source>
        <dbReference type="PROSITE" id="PS51935"/>
    </source>
</evidence>
<keyword evidence="4" id="KW-0378">Hydrolase</keyword>
<gene>
    <name evidence="8" type="ORF">LASUN_12970</name>
</gene>
<comment type="similarity">
    <text evidence="1">Belongs to the peptidase C40 family.</text>
</comment>
<evidence type="ECO:0000256" key="4">
    <source>
        <dbReference type="ARBA" id="ARBA00022801"/>
    </source>
</evidence>
<keyword evidence="3" id="KW-0645">Protease</keyword>
<dbReference type="STRING" id="481719.LASUN_12970"/>
<dbReference type="Pfam" id="PF00877">
    <property type="entry name" value="NLPC_P60"/>
    <property type="match status" value="1"/>
</dbReference>
<dbReference type="InterPro" id="IPR038765">
    <property type="entry name" value="Papain-like_cys_pep_sf"/>
</dbReference>
<dbReference type="PROSITE" id="PS51935">
    <property type="entry name" value="NLPC_P60"/>
    <property type="match status" value="1"/>
</dbReference>
<dbReference type="GO" id="GO:0008234">
    <property type="term" value="F:cysteine-type peptidase activity"/>
    <property type="evidence" value="ECO:0007669"/>
    <property type="project" value="UniProtKB-KW"/>
</dbReference>
<name>A0A1E7XCA7_9LACO</name>
<keyword evidence="5" id="KW-0788">Thiol protease</keyword>
<dbReference type="Gene3D" id="3.90.1720.10">
    <property type="entry name" value="endopeptidase domain like (from Nostoc punctiforme)"/>
    <property type="match status" value="1"/>
</dbReference>
<comment type="caution">
    <text evidence="8">The sequence shown here is derived from an EMBL/GenBank/DDBJ whole genome shotgun (WGS) entry which is preliminary data.</text>
</comment>
<evidence type="ECO:0000256" key="1">
    <source>
        <dbReference type="ARBA" id="ARBA00007074"/>
    </source>
</evidence>
<dbReference type="PANTHER" id="PTHR37813">
    <property type="entry name" value="FELS-2 PROPHAGE PROTEIN"/>
    <property type="match status" value="1"/>
</dbReference>
<dbReference type="EMBL" id="MIQE01000012">
    <property type="protein sequence ID" value="OFA10747.1"/>
    <property type="molecule type" value="Genomic_DNA"/>
</dbReference>
<feature type="region of interest" description="Disordered" evidence="6">
    <location>
        <begin position="42"/>
        <end position="65"/>
    </location>
</feature>